<keyword evidence="2" id="KW-0539">Nucleus</keyword>
<feature type="domain" description="Zn(2)-C6 fungal-type" evidence="3">
    <location>
        <begin position="14"/>
        <end position="43"/>
    </location>
</feature>
<dbReference type="PROSITE" id="PS50048">
    <property type="entry name" value="ZN2_CY6_FUNGAL_2"/>
    <property type="match status" value="1"/>
</dbReference>
<dbReference type="EMBL" id="JAPDFR010000009">
    <property type="protein sequence ID" value="KAK0383097.1"/>
    <property type="molecule type" value="Genomic_DNA"/>
</dbReference>
<dbReference type="CDD" id="cd00067">
    <property type="entry name" value="GAL4"/>
    <property type="match status" value="1"/>
</dbReference>
<dbReference type="GO" id="GO:0008270">
    <property type="term" value="F:zinc ion binding"/>
    <property type="evidence" value="ECO:0007669"/>
    <property type="project" value="InterPro"/>
</dbReference>
<organism evidence="4 5">
    <name type="scientific">Sarocladium strictum</name>
    <name type="common">Black bundle disease fungus</name>
    <name type="synonym">Acremonium strictum</name>
    <dbReference type="NCBI Taxonomy" id="5046"/>
    <lineage>
        <taxon>Eukaryota</taxon>
        <taxon>Fungi</taxon>
        <taxon>Dikarya</taxon>
        <taxon>Ascomycota</taxon>
        <taxon>Pezizomycotina</taxon>
        <taxon>Sordariomycetes</taxon>
        <taxon>Hypocreomycetidae</taxon>
        <taxon>Hypocreales</taxon>
        <taxon>Sarocladiaceae</taxon>
        <taxon>Sarocladium</taxon>
    </lineage>
</organism>
<sequence length="535" mass="60346">MPRKKRPYNPKIKGCTPCARRRIHCDLRSPQCRKCESRGLKCTGLTLELRTELSQPQELQDATSQGQVLDVQLRFEPPFPAAGGRPEQVNAIRDTTWPVNIPSYHGTYAFHDELPLIQSLWLEDEQLSHIPTPRPTGGGTATGWWPLNYSHHRPTSVGLDTPGRMYTWPRSMHDLGPSSVTPSFIMRPIADPLAAWKRKMCVHFSNYIATEMVAVDGPYNHWRHILLPFAHYDDLVLQAIVTVSSCHIHLVNCVSTSQQLDATPQSGRITFDAFPAEFHEMYQTIFSSLQLTSDIKLLSSDKKHSILITILVLLTGAMVTGRSDFPLLYSLLGSAFDLMGGESTFDSSDIAHFIKSQVAKFRFYGATMVDEQAGLQYISSSTHVRELLDSLSRQWSEHPEHNKTVAFVNDLTRQALDMYLEQAQPTSLPPMPPDPTPDVSSLKSIVRVQHFIETLQSLPPSASCEQVLIWATFVAASGCVLDEHTRFFEGVLRRHYARNRFLNVLAGLEALQKIWARNRSEKWTSLIAQTRTLVM</sequence>
<keyword evidence="5" id="KW-1185">Reference proteome</keyword>
<dbReference type="SUPFAM" id="SSF57701">
    <property type="entry name" value="Zn2/Cys6 DNA-binding domain"/>
    <property type="match status" value="1"/>
</dbReference>
<accession>A0AA39GBK0</accession>
<dbReference type="PROSITE" id="PS00463">
    <property type="entry name" value="ZN2_CY6_FUNGAL_1"/>
    <property type="match status" value="1"/>
</dbReference>
<proteinExistence type="predicted"/>
<dbReference type="InterPro" id="IPR001138">
    <property type="entry name" value="Zn2Cys6_DnaBD"/>
</dbReference>
<dbReference type="InterPro" id="IPR021858">
    <property type="entry name" value="Fun_TF"/>
</dbReference>
<evidence type="ECO:0000313" key="4">
    <source>
        <dbReference type="EMBL" id="KAK0383097.1"/>
    </source>
</evidence>
<comment type="caution">
    <text evidence="4">The sequence shown here is derived from an EMBL/GenBank/DDBJ whole genome shotgun (WGS) entry which is preliminary data.</text>
</comment>
<dbReference type="Pfam" id="PF11951">
    <property type="entry name" value="Fungal_trans_2"/>
    <property type="match status" value="2"/>
</dbReference>
<dbReference type="GO" id="GO:0000981">
    <property type="term" value="F:DNA-binding transcription factor activity, RNA polymerase II-specific"/>
    <property type="evidence" value="ECO:0007669"/>
    <property type="project" value="InterPro"/>
</dbReference>
<evidence type="ECO:0000256" key="2">
    <source>
        <dbReference type="ARBA" id="ARBA00023242"/>
    </source>
</evidence>
<gene>
    <name evidence="4" type="ORF">NLU13_9011</name>
</gene>
<protein>
    <recommendedName>
        <fullName evidence="3">Zn(2)-C6 fungal-type domain-containing protein</fullName>
    </recommendedName>
</protein>
<dbReference type="Pfam" id="PF00172">
    <property type="entry name" value="Zn_clus"/>
    <property type="match status" value="1"/>
</dbReference>
<dbReference type="PANTHER" id="PTHR37534">
    <property type="entry name" value="TRANSCRIPTIONAL ACTIVATOR PROTEIN UGA3"/>
    <property type="match status" value="1"/>
</dbReference>
<dbReference type="AlphaFoldDB" id="A0AA39GBK0"/>
<dbReference type="PANTHER" id="PTHR37534:SF17">
    <property type="entry name" value="ZN(2)-C6 FUNGAL-TYPE DOMAIN-CONTAINING PROTEIN"/>
    <property type="match status" value="1"/>
</dbReference>
<evidence type="ECO:0000313" key="5">
    <source>
        <dbReference type="Proteomes" id="UP001175261"/>
    </source>
</evidence>
<dbReference type="GO" id="GO:0045944">
    <property type="term" value="P:positive regulation of transcription by RNA polymerase II"/>
    <property type="evidence" value="ECO:0007669"/>
    <property type="project" value="TreeGrafter"/>
</dbReference>
<dbReference type="SMART" id="SM00066">
    <property type="entry name" value="GAL4"/>
    <property type="match status" value="1"/>
</dbReference>
<evidence type="ECO:0000256" key="1">
    <source>
        <dbReference type="ARBA" id="ARBA00004123"/>
    </source>
</evidence>
<dbReference type="GO" id="GO:0005634">
    <property type="term" value="C:nucleus"/>
    <property type="evidence" value="ECO:0007669"/>
    <property type="project" value="UniProtKB-SubCell"/>
</dbReference>
<dbReference type="Proteomes" id="UP001175261">
    <property type="component" value="Unassembled WGS sequence"/>
</dbReference>
<comment type="subcellular location">
    <subcellularLocation>
        <location evidence="1">Nucleus</location>
    </subcellularLocation>
</comment>
<dbReference type="InterPro" id="IPR036864">
    <property type="entry name" value="Zn2-C6_fun-type_DNA-bd_sf"/>
</dbReference>
<dbReference type="GO" id="GO:0000976">
    <property type="term" value="F:transcription cis-regulatory region binding"/>
    <property type="evidence" value="ECO:0007669"/>
    <property type="project" value="TreeGrafter"/>
</dbReference>
<dbReference type="Gene3D" id="4.10.240.10">
    <property type="entry name" value="Zn(2)-C6 fungal-type DNA-binding domain"/>
    <property type="match status" value="1"/>
</dbReference>
<reference evidence="4" key="1">
    <citation type="submission" date="2022-10" db="EMBL/GenBank/DDBJ databases">
        <title>Determination and structural analysis of whole genome sequence of Sarocladium strictum F4-1.</title>
        <authorList>
            <person name="Hu L."/>
            <person name="Jiang Y."/>
        </authorList>
    </citation>
    <scope>NUCLEOTIDE SEQUENCE</scope>
    <source>
        <strain evidence="4">F4-1</strain>
    </source>
</reference>
<evidence type="ECO:0000259" key="3">
    <source>
        <dbReference type="PROSITE" id="PS50048"/>
    </source>
</evidence>
<name>A0AA39GBK0_SARSR</name>